<evidence type="ECO:0000313" key="2">
    <source>
        <dbReference type="Proteomes" id="UP000515680"/>
    </source>
</evidence>
<evidence type="ECO:0000313" key="1">
    <source>
        <dbReference type="EMBL" id="BBT39058.1"/>
    </source>
</evidence>
<proteinExistence type="predicted"/>
<dbReference type="Proteomes" id="UP000515680">
    <property type="component" value="Chromosome"/>
</dbReference>
<gene>
    <name evidence="1" type="ORF">WP8W18C01_13990</name>
</gene>
<dbReference type="EMBL" id="AP022227">
    <property type="protein sequence ID" value="BBT39058.1"/>
    <property type="molecule type" value="Genomic_DNA"/>
</dbReference>
<protein>
    <submittedName>
        <fullName evidence="1">Uncharacterized protein</fullName>
    </submittedName>
</protein>
<accession>A0A6S5T6I5</accession>
<name>A0A6S5T6I5_PSEPU</name>
<dbReference type="AlphaFoldDB" id="A0A6S5T6I5"/>
<organism evidence="1 2">
    <name type="scientific">Pseudomonas putida</name>
    <name type="common">Arthrobacter siderocapsulatus</name>
    <dbReference type="NCBI Taxonomy" id="303"/>
    <lineage>
        <taxon>Bacteria</taxon>
        <taxon>Pseudomonadati</taxon>
        <taxon>Pseudomonadota</taxon>
        <taxon>Gammaproteobacteria</taxon>
        <taxon>Pseudomonadales</taxon>
        <taxon>Pseudomonadaceae</taxon>
        <taxon>Pseudomonas</taxon>
    </lineage>
</organism>
<reference evidence="1 2" key="1">
    <citation type="submission" date="2019-12" db="EMBL/GenBank/DDBJ databases">
        <title>complete genome sequences of Pseudomonas putida str. WP8-W18-CRE-01 isolated from wastewater treatment plant effluent.</title>
        <authorList>
            <person name="Sekizuka T."/>
            <person name="Itokawa K."/>
            <person name="Yatsu K."/>
            <person name="Inamine Y."/>
            <person name="Kuroda M."/>
        </authorList>
    </citation>
    <scope>NUCLEOTIDE SEQUENCE [LARGE SCALE GENOMIC DNA]</scope>
    <source>
        <strain evidence="1 2">WP8-W18-CRE-01</strain>
    </source>
</reference>
<dbReference type="RefSeq" id="WP_182817825.1">
    <property type="nucleotide sequence ID" value="NZ_AP022227.1"/>
</dbReference>
<sequence length="197" mass="21376">MTKVIDFPLAGEAVVVNEEFFEKFADAALLMMCFESVADAVEVVGEDVKIRDRDEIHVKLIEACMALAVLFRRRTGHDVQQVSADHLDEERRCLLAGEVARLLIPVKASPINPLPASAFAGLSDHALAQVSFNYASRVNDHIKGNCPTVIELDLAQTHSLDAMSALSVLISRLANTALQGRPVGADKFSIPGPETLQ</sequence>